<protein>
    <recommendedName>
        <fullName evidence="11 12">Ribonuclease M5</fullName>
        <ecNumber evidence="11 12">3.1.26.8</ecNumber>
    </recommendedName>
    <alternativeName>
        <fullName evidence="11">RNase M5</fullName>
    </alternativeName>
    <alternativeName>
        <fullName evidence="11">Ribosomal RNA terminal maturase M5</fullName>
    </alternativeName>
</protein>
<evidence type="ECO:0000313" key="15">
    <source>
        <dbReference type="Proteomes" id="UP001057291"/>
    </source>
</evidence>
<keyword evidence="10 11" id="KW-0694">RNA-binding</keyword>
<dbReference type="InterPro" id="IPR034141">
    <property type="entry name" value="TOPRIM_RNase_M5-like"/>
</dbReference>
<dbReference type="Pfam" id="PF01751">
    <property type="entry name" value="Toprim"/>
    <property type="match status" value="1"/>
</dbReference>
<keyword evidence="1 11" id="KW-0963">Cytoplasm</keyword>
<keyword evidence="7 11" id="KW-0255">Endonuclease</keyword>
<evidence type="ECO:0000256" key="8">
    <source>
        <dbReference type="ARBA" id="ARBA00022801"/>
    </source>
</evidence>
<dbReference type="AlphaFoldDB" id="A0AAV4LE16"/>
<organism evidence="14 15">
    <name type="scientific">Collibacillus ludicampi</name>
    <dbReference type="NCBI Taxonomy" id="2771369"/>
    <lineage>
        <taxon>Bacteria</taxon>
        <taxon>Bacillati</taxon>
        <taxon>Bacillota</taxon>
        <taxon>Bacilli</taxon>
        <taxon>Bacillales</taxon>
        <taxon>Alicyclobacillaceae</taxon>
        <taxon>Collibacillus</taxon>
    </lineage>
</organism>
<dbReference type="Proteomes" id="UP001057291">
    <property type="component" value="Unassembled WGS sequence"/>
</dbReference>
<dbReference type="Gene3D" id="3.40.1360.10">
    <property type="match status" value="1"/>
</dbReference>
<comment type="function">
    <text evidence="11">Required for correct processing of both the 5' and 3' ends of 5S rRNA precursor. Cleaves both sides of a double-stranded region yielding mature 5S rRNA in one step.</text>
</comment>
<dbReference type="GO" id="GO:0046872">
    <property type="term" value="F:metal ion binding"/>
    <property type="evidence" value="ECO:0007669"/>
    <property type="project" value="UniProtKB-KW"/>
</dbReference>
<dbReference type="GO" id="GO:0019843">
    <property type="term" value="F:rRNA binding"/>
    <property type="evidence" value="ECO:0007669"/>
    <property type="project" value="UniProtKB-KW"/>
</dbReference>
<keyword evidence="3 11" id="KW-0698">rRNA processing</keyword>
<evidence type="ECO:0000256" key="4">
    <source>
        <dbReference type="ARBA" id="ARBA00022722"/>
    </source>
</evidence>
<proteinExistence type="inferred from homology"/>
<feature type="domain" description="Toprim" evidence="13">
    <location>
        <begin position="4"/>
        <end position="87"/>
    </location>
</feature>
<dbReference type="GO" id="GO:0006364">
    <property type="term" value="P:rRNA processing"/>
    <property type="evidence" value="ECO:0007669"/>
    <property type="project" value="UniProtKB-UniRule"/>
</dbReference>
<keyword evidence="4 11" id="KW-0540">Nuclease</keyword>
<dbReference type="PROSITE" id="PS50880">
    <property type="entry name" value="TOPRIM"/>
    <property type="match status" value="1"/>
</dbReference>
<evidence type="ECO:0000256" key="5">
    <source>
        <dbReference type="ARBA" id="ARBA00022723"/>
    </source>
</evidence>
<evidence type="ECO:0000256" key="2">
    <source>
        <dbReference type="ARBA" id="ARBA00022517"/>
    </source>
</evidence>
<dbReference type="EC" id="3.1.26.8" evidence="11 12"/>
<evidence type="ECO:0000256" key="1">
    <source>
        <dbReference type="ARBA" id="ARBA00022490"/>
    </source>
</evidence>
<evidence type="ECO:0000256" key="11">
    <source>
        <dbReference type="HAMAP-Rule" id="MF_01469"/>
    </source>
</evidence>
<comment type="similarity">
    <text evidence="11">Belongs to the ribonuclease M5 family.</text>
</comment>
<dbReference type="Pfam" id="PF13331">
    <property type="entry name" value="DUF4093"/>
    <property type="match status" value="1"/>
</dbReference>
<evidence type="ECO:0000256" key="7">
    <source>
        <dbReference type="ARBA" id="ARBA00022759"/>
    </source>
</evidence>
<dbReference type="CDD" id="cd01027">
    <property type="entry name" value="TOPRIM_RNase_M5_like"/>
    <property type="match status" value="1"/>
</dbReference>
<comment type="caution">
    <text evidence="14">The sequence shown here is derived from an EMBL/GenBank/DDBJ whole genome shotgun (WGS) entry which is preliminary data.</text>
</comment>
<keyword evidence="8 11" id="KW-0378">Hydrolase</keyword>
<dbReference type="SMART" id="SM00493">
    <property type="entry name" value="TOPRIM"/>
    <property type="match status" value="1"/>
</dbReference>
<keyword evidence="5" id="KW-0479">Metal-binding</keyword>
<evidence type="ECO:0000256" key="9">
    <source>
        <dbReference type="ARBA" id="ARBA00022842"/>
    </source>
</evidence>
<keyword evidence="2 11" id="KW-0690">Ribosome biogenesis</keyword>
<dbReference type="FunFam" id="3.40.1360.10:FF:000006">
    <property type="entry name" value="Ribonuclease M5"/>
    <property type="match status" value="1"/>
</dbReference>
<dbReference type="NCBIfam" id="TIGR00334">
    <property type="entry name" value="5S_RNA_mat_M5"/>
    <property type="match status" value="1"/>
</dbReference>
<dbReference type="PANTHER" id="PTHR39156:SF1">
    <property type="entry name" value="RIBONUCLEASE M5"/>
    <property type="match status" value="1"/>
</dbReference>
<dbReference type="GO" id="GO:0005737">
    <property type="term" value="C:cytoplasm"/>
    <property type="evidence" value="ECO:0007669"/>
    <property type="project" value="UniProtKB-SubCell"/>
</dbReference>
<keyword evidence="6 11" id="KW-0699">rRNA-binding</keyword>
<evidence type="ECO:0000256" key="10">
    <source>
        <dbReference type="ARBA" id="ARBA00022884"/>
    </source>
</evidence>
<dbReference type="PANTHER" id="PTHR39156">
    <property type="entry name" value="RIBONUCLEASE M5"/>
    <property type="match status" value="1"/>
</dbReference>
<dbReference type="InterPro" id="IPR025156">
    <property type="entry name" value="RNase_M5_C"/>
</dbReference>
<keyword evidence="9" id="KW-0460">Magnesium</keyword>
<comment type="subcellular location">
    <subcellularLocation>
        <location evidence="11">Cytoplasm</location>
    </subcellularLocation>
</comment>
<reference evidence="14" key="1">
    <citation type="journal article" date="2023" name="Int. J. Syst. Evol. Microbiol.">
        <title>Collibacillus ludicampi gen. nov., sp. nov., a new soil bacterium of the family Alicyclobacillaceae.</title>
        <authorList>
            <person name="Jojima T."/>
            <person name="Ioku Y."/>
            <person name="Fukuta Y."/>
            <person name="Shirasaka N."/>
            <person name="Matsumura Y."/>
            <person name="Mori M."/>
        </authorList>
    </citation>
    <scope>NUCLEOTIDE SEQUENCE</scope>
    <source>
        <strain evidence="14">TP075</strain>
    </source>
</reference>
<name>A0AAV4LE16_9BACL</name>
<evidence type="ECO:0000313" key="14">
    <source>
        <dbReference type="EMBL" id="GIM46021.1"/>
    </source>
</evidence>
<accession>A0AAV4LE16</accession>
<dbReference type="RefSeq" id="WP_282201382.1">
    <property type="nucleotide sequence ID" value="NZ_BOQE01000001.1"/>
</dbReference>
<evidence type="ECO:0000259" key="13">
    <source>
        <dbReference type="PROSITE" id="PS50880"/>
    </source>
</evidence>
<dbReference type="HAMAP" id="MF_01469">
    <property type="entry name" value="RNase_M5"/>
    <property type="match status" value="1"/>
</dbReference>
<comment type="catalytic activity">
    <reaction evidence="11">
        <text>Endonucleolytic cleavage of RNA, removing 21 and 42 nucleotides, respectively, from the 5'- and 3'-termini of a 5S-rRNA precursor.</text>
        <dbReference type="EC" id="3.1.26.8"/>
    </reaction>
</comment>
<dbReference type="InterPro" id="IPR006171">
    <property type="entry name" value="TOPRIM_dom"/>
</dbReference>
<gene>
    <name evidence="11 14" type="primary">rnmV</name>
    <name evidence="14" type="ORF">DNHGIG_15700</name>
</gene>
<evidence type="ECO:0000256" key="6">
    <source>
        <dbReference type="ARBA" id="ARBA00022730"/>
    </source>
</evidence>
<dbReference type="EMBL" id="BOQE01000001">
    <property type="protein sequence ID" value="GIM46021.1"/>
    <property type="molecule type" value="Genomic_DNA"/>
</dbReference>
<dbReference type="SUPFAM" id="SSF110455">
    <property type="entry name" value="Toprim domain"/>
    <property type="match status" value="1"/>
</dbReference>
<dbReference type="InterPro" id="IPR004466">
    <property type="entry name" value="RNase_M5"/>
</dbReference>
<keyword evidence="15" id="KW-1185">Reference proteome</keyword>
<evidence type="ECO:0000256" key="3">
    <source>
        <dbReference type="ARBA" id="ARBA00022552"/>
    </source>
</evidence>
<dbReference type="GO" id="GO:0043822">
    <property type="term" value="F:ribonuclease M5 activity"/>
    <property type="evidence" value="ECO:0007669"/>
    <property type="project" value="UniProtKB-UniRule"/>
</dbReference>
<sequence length="183" mass="20356">MRIKEVIVVEGYHDKQAIDRAVTADCLISGGSAVSESFLLQVERAMKERGVIIFTDPDYAGERIRKIVARRVPGCKHAFLPREEARADDGDIGIENASPESIRMALSAVRTEWTGNHHEISWDDMIQLGLTGGPDSASKRDLLGRKLQIGYGNAKTFWKRLNMLGVTRRELIAAYEDLEQGSS</sequence>
<evidence type="ECO:0000256" key="12">
    <source>
        <dbReference type="NCBIfam" id="TIGR00334"/>
    </source>
</evidence>